<protein>
    <recommendedName>
        <fullName evidence="2">DUF222 domain-containing protein</fullName>
    </recommendedName>
</protein>
<dbReference type="RefSeq" id="WP_353712280.1">
    <property type="nucleotide sequence ID" value="NZ_CP159279.1"/>
</dbReference>
<dbReference type="AlphaFoldDB" id="A0AAU8ERN3"/>
<dbReference type="EMBL" id="CP159279">
    <property type="protein sequence ID" value="XCH12102.1"/>
    <property type="molecule type" value="Genomic_DNA"/>
</dbReference>
<gene>
    <name evidence="1" type="ORF">ABRP34_03545</name>
</gene>
<name>A0AAU8ERN3_9MICC</name>
<organism evidence="1">
    <name type="scientific">Arthrobacter sp. K5</name>
    <dbReference type="NCBI Taxonomy" id="2839623"/>
    <lineage>
        <taxon>Bacteria</taxon>
        <taxon>Bacillati</taxon>
        <taxon>Actinomycetota</taxon>
        <taxon>Actinomycetes</taxon>
        <taxon>Micrococcales</taxon>
        <taxon>Micrococcaceae</taxon>
        <taxon>Arthrobacter</taxon>
    </lineage>
</organism>
<evidence type="ECO:0000313" key="1">
    <source>
        <dbReference type="EMBL" id="XCH12102.1"/>
    </source>
</evidence>
<accession>A0AAU8ERN3</accession>
<evidence type="ECO:0008006" key="2">
    <source>
        <dbReference type="Google" id="ProtNLM"/>
    </source>
</evidence>
<reference evidence="1" key="1">
    <citation type="submission" date="2024-06" db="EMBL/GenBank/DDBJ databases">
        <title>Biodegradation of dimethachlon by Arthrobacter sp. K5: mechanistic insights and ecological implications.</title>
        <authorList>
            <person name="Hu S."/>
            <person name="Lu P."/>
        </authorList>
    </citation>
    <scope>NUCLEOTIDE SEQUENCE</scope>
    <source>
        <strain evidence="1">K5</strain>
    </source>
</reference>
<proteinExistence type="predicted"/>
<sequence>MPAEENRAFDNLILLCIEHSYEVDENPDPYPADLLREWKARQVAEYEQIRRNWPINDDEATEVLVASESLDTLHAASTVELARRVEALRLAAERTRSGVRAWAGRWQQLRERTRRSYNMWDEDGNPVYLEPSVAEARPMREGISNALADALKEIQPLADAARIELAAVRATRDQVAPWCDVLEQVISSVVRTASTWTGQSNPEDDAGFNSSLTELREVIDAFIRASRGENIELPVISEAIAVAEGPDPLAEHRALLDEARPFHRVTHRPYDPALRRRVADATSFAAKLPPTAHLLPLTLDTTAALAVAVARNAGEQEQLRIIEEDGRRLPACAAVALLQEHARSHGNESAVGAAALERLGRVLDDTDWASESAWQGNDMHGQAMMSAFACVLSNEHVHDRLAHGLEANPGVLRAMIVSCAGWSEQLDPRTWEVLRFDRRYRDMPAWMPIEPVRELFEELHGGGESLDAPEILNILLQESLGESE</sequence>